<proteinExistence type="predicted"/>
<comment type="caution">
    <text evidence="1">The sequence shown here is derived from an EMBL/GenBank/DDBJ whole genome shotgun (WGS) entry which is preliminary data.</text>
</comment>
<name>A0ABP7FU77_9ACTN</name>
<reference evidence="2" key="1">
    <citation type="journal article" date="2019" name="Int. J. Syst. Evol. Microbiol.">
        <title>The Global Catalogue of Microorganisms (GCM) 10K type strain sequencing project: providing services to taxonomists for standard genome sequencing and annotation.</title>
        <authorList>
            <consortium name="The Broad Institute Genomics Platform"/>
            <consortium name="The Broad Institute Genome Sequencing Center for Infectious Disease"/>
            <person name="Wu L."/>
            <person name="Ma J."/>
        </authorList>
    </citation>
    <scope>NUCLEOTIDE SEQUENCE [LARGE SCALE GENOMIC DNA]</scope>
    <source>
        <strain evidence="2">JCM 30846</strain>
    </source>
</reference>
<accession>A0ABP7FU77</accession>
<gene>
    <name evidence="1" type="ORF">GCM10023082_48390</name>
</gene>
<evidence type="ECO:0000313" key="2">
    <source>
        <dbReference type="Proteomes" id="UP001499884"/>
    </source>
</evidence>
<protein>
    <recommendedName>
        <fullName evidence="3">Secreted protein</fullName>
    </recommendedName>
</protein>
<sequence length="200" mass="20700">MLLHLTGTALHAGAAHLLLHLTGTALHAGATLHGSALHAGTTLHAGAVLALRTLGTVPLRAARPLRTLLALRTVPARARRQLGGTHLRGLLLHGGSGYGSGNGTVRSALALRAAGTLPVLRLGRLAHVLLLLVLRGRSRGGGQLGPQVLVLAEQASQFGLDLVEKGIDLVLVIAFSEADGRELLVPHVLGGQRHLFFTST</sequence>
<organism evidence="1 2">
    <name type="scientific">Streptomyces tremellae</name>
    <dbReference type="NCBI Taxonomy" id="1124239"/>
    <lineage>
        <taxon>Bacteria</taxon>
        <taxon>Bacillati</taxon>
        <taxon>Actinomycetota</taxon>
        <taxon>Actinomycetes</taxon>
        <taxon>Kitasatosporales</taxon>
        <taxon>Streptomycetaceae</taxon>
        <taxon>Streptomyces</taxon>
    </lineage>
</organism>
<evidence type="ECO:0008006" key="3">
    <source>
        <dbReference type="Google" id="ProtNLM"/>
    </source>
</evidence>
<dbReference type="Proteomes" id="UP001499884">
    <property type="component" value="Unassembled WGS sequence"/>
</dbReference>
<dbReference type="EMBL" id="BAABEP010000042">
    <property type="protein sequence ID" value="GAA3746202.1"/>
    <property type="molecule type" value="Genomic_DNA"/>
</dbReference>
<evidence type="ECO:0000313" key="1">
    <source>
        <dbReference type="EMBL" id="GAA3746202.1"/>
    </source>
</evidence>
<keyword evidence="2" id="KW-1185">Reference proteome</keyword>